<dbReference type="PANTHER" id="PTHR48080:SF3">
    <property type="entry name" value="ENOLASE SUPERFAMILY MEMBER DDB_G0284701"/>
    <property type="match status" value="1"/>
</dbReference>
<feature type="domain" description="Mandelate racemase/muconate lactonizing enzyme C-terminal" evidence="9">
    <location>
        <begin position="230"/>
        <end position="321"/>
    </location>
</feature>
<evidence type="ECO:0000256" key="6">
    <source>
        <dbReference type="PIRSR" id="PIRSR634603-3"/>
    </source>
</evidence>
<dbReference type="CDD" id="cd03319">
    <property type="entry name" value="L-Ala-DL-Glu_epimerase"/>
    <property type="match status" value="1"/>
</dbReference>
<dbReference type="PATRIC" id="fig|1150469.3.peg.1237"/>
<dbReference type="SUPFAM" id="SSF51604">
    <property type="entry name" value="Enolase C-terminal domain-like"/>
    <property type="match status" value="1"/>
</dbReference>
<feature type="binding site" evidence="6">
    <location>
        <position position="274"/>
    </location>
    <ligand>
        <name>Mg(2+)</name>
        <dbReference type="ChEBI" id="CHEBI:18420"/>
    </ligand>
</feature>
<keyword evidence="2 6" id="KW-0479">Metal-binding</keyword>
<dbReference type="GO" id="GO:0016855">
    <property type="term" value="F:racemase and epimerase activity, acting on amino acids and derivatives"/>
    <property type="evidence" value="ECO:0007669"/>
    <property type="project" value="UniProtKB-UniRule"/>
</dbReference>
<dbReference type="InterPro" id="IPR013341">
    <property type="entry name" value="Mandelate_racemase_N_dom"/>
</dbReference>
<dbReference type="GO" id="GO:0000287">
    <property type="term" value="F:magnesium ion binding"/>
    <property type="evidence" value="ECO:0007669"/>
    <property type="project" value="UniProtKB-ARBA"/>
</dbReference>
<dbReference type="SMART" id="SM00922">
    <property type="entry name" value="MR_MLE"/>
    <property type="match status" value="1"/>
</dbReference>
<organism evidence="10 11">
    <name type="scientific">Pararhodospirillum photometricum DSM 122</name>
    <dbReference type="NCBI Taxonomy" id="1150469"/>
    <lineage>
        <taxon>Bacteria</taxon>
        <taxon>Pseudomonadati</taxon>
        <taxon>Pseudomonadota</taxon>
        <taxon>Alphaproteobacteria</taxon>
        <taxon>Rhodospirillales</taxon>
        <taxon>Rhodospirillaceae</taxon>
        <taxon>Pararhodospirillum</taxon>
    </lineage>
</organism>
<comment type="cofactor">
    <cofactor evidence="6 7">
        <name>Mg(2+)</name>
        <dbReference type="ChEBI" id="CHEBI:18420"/>
    </cofactor>
    <text evidence="6 7">Binds 1 Mg(2+) ion per subunit.</text>
</comment>
<dbReference type="InterPro" id="IPR036849">
    <property type="entry name" value="Enolase-like_C_sf"/>
</dbReference>
<dbReference type="InterPro" id="IPR018110">
    <property type="entry name" value="Mandel_Rmase/mucon_lact_enz_CS"/>
</dbReference>
<protein>
    <recommendedName>
        <fullName evidence="7">Dipeptide epimerase</fullName>
        <ecNumber evidence="7">5.1.1.-</ecNumber>
    </recommendedName>
</protein>
<evidence type="ECO:0000256" key="7">
    <source>
        <dbReference type="RuleBase" id="RU366006"/>
    </source>
</evidence>
<dbReference type="HOGENOM" id="CLU_030273_4_3_5"/>
<name>H6SS33_PARPM</name>
<evidence type="ECO:0000256" key="8">
    <source>
        <dbReference type="SAM" id="MobiDB-lite"/>
    </source>
</evidence>
<evidence type="ECO:0000259" key="9">
    <source>
        <dbReference type="SMART" id="SM00922"/>
    </source>
</evidence>
<dbReference type="Pfam" id="PF02746">
    <property type="entry name" value="MR_MLE_N"/>
    <property type="match status" value="1"/>
</dbReference>
<dbReference type="Gene3D" id="3.30.390.10">
    <property type="entry name" value="Enolase-like, N-terminal domain"/>
    <property type="match status" value="1"/>
</dbReference>
<dbReference type="InterPro" id="IPR013342">
    <property type="entry name" value="Mandelate_racemase_C"/>
</dbReference>
<feature type="binding site" evidence="6">
    <location>
        <position position="300"/>
    </location>
    <ligand>
        <name>Mg(2+)</name>
        <dbReference type="ChEBI" id="CHEBI:18420"/>
    </ligand>
</feature>
<dbReference type="KEGG" id="rpm:RSPPHO_01086"/>
<keyword evidence="4 7" id="KW-0413">Isomerase</keyword>
<feature type="binding site" evidence="6">
    <location>
        <position position="323"/>
    </location>
    <ligand>
        <name>Mg(2+)</name>
        <dbReference type="ChEBI" id="CHEBI:18420"/>
    </ligand>
</feature>
<dbReference type="Proteomes" id="UP000033220">
    <property type="component" value="Chromosome DSM 122"/>
</dbReference>
<dbReference type="SUPFAM" id="SSF54826">
    <property type="entry name" value="Enolase N-terminal domain-like"/>
    <property type="match status" value="1"/>
</dbReference>
<dbReference type="SFLD" id="SFLDF00010">
    <property type="entry name" value="dipeptide_epimerase"/>
    <property type="match status" value="1"/>
</dbReference>
<dbReference type="Gene3D" id="3.20.20.120">
    <property type="entry name" value="Enolase-like C-terminal domain"/>
    <property type="match status" value="1"/>
</dbReference>
<evidence type="ECO:0000313" key="10">
    <source>
        <dbReference type="EMBL" id="CCG07712.1"/>
    </source>
</evidence>
<dbReference type="PANTHER" id="PTHR48080">
    <property type="entry name" value="D-GALACTONATE DEHYDRATASE-RELATED"/>
    <property type="match status" value="1"/>
</dbReference>
<dbReference type="Pfam" id="PF13378">
    <property type="entry name" value="MR_MLE_C"/>
    <property type="match status" value="1"/>
</dbReference>
<dbReference type="AlphaFoldDB" id="H6SS33"/>
<evidence type="ECO:0000256" key="3">
    <source>
        <dbReference type="ARBA" id="ARBA00022842"/>
    </source>
</evidence>
<comment type="similarity">
    <text evidence="1 7">Belongs to the mandelate racemase/muconate lactonizing enzyme family.</text>
</comment>
<dbReference type="InterPro" id="IPR034593">
    <property type="entry name" value="DgoD-like"/>
</dbReference>
<keyword evidence="11" id="KW-1185">Reference proteome</keyword>
<gene>
    <name evidence="10" type="ORF">RSPPHO_01086</name>
</gene>
<evidence type="ECO:0000313" key="11">
    <source>
        <dbReference type="Proteomes" id="UP000033220"/>
    </source>
</evidence>
<evidence type="ECO:0000256" key="4">
    <source>
        <dbReference type="ARBA" id="ARBA00023235"/>
    </source>
</evidence>
<feature type="active site" description="Proton acceptor; specific for (S)-substrate epimerization" evidence="5">
    <location>
        <position position="345"/>
    </location>
</feature>
<keyword evidence="3 6" id="KW-0460">Magnesium</keyword>
<dbReference type="EMBL" id="HE663493">
    <property type="protein sequence ID" value="CCG07712.1"/>
    <property type="molecule type" value="Genomic_DNA"/>
</dbReference>
<evidence type="ECO:0000256" key="1">
    <source>
        <dbReference type="ARBA" id="ARBA00008031"/>
    </source>
</evidence>
<feature type="compositionally biased region" description="Basic and acidic residues" evidence="8">
    <location>
        <begin position="83"/>
        <end position="92"/>
    </location>
</feature>
<feature type="region of interest" description="Disordered" evidence="8">
    <location>
        <begin position="70"/>
        <end position="94"/>
    </location>
</feature>
<dbReference type="NCBIfam" id="NF042940">
    <property type="entry name" value="racemase_DgcA"/>
    <property type="match status" value="1"/>
</dbReference>
<dbReference type="InterPro" id="IPR029017">
    <property type="entry name" value="Enolase-like_N"/>
</dbReference>
<dbReference type="PROSITE" id="PS00909">
    <property type="entry name" value="MR_MLE_2"/>
    <property type="match status" value="1"/>
</dbReference>
<dbReference type="SFLD" id="SFLDS00001">
    <property type="entry name" value="Enolase"/>
    <property type="match status" value="1"/>
</dbReference>
<sequence>MPRARPGPYARPARASVAVAGRLHQAEPGLRASDQPGRGHAGAGLQHRWAVLGGGDPSFGADLGCLRPALRGPGAHRRRRPGHPPDRGRRMSLDQPPRLTVRAEVWPVAGSFIIARGARTEVTVVVAEITQTLGDGRTVAGRGECVPYARYNETVAQVMGELESLGEAVARGLDPQALQTRLPAGAARNALDCALLDLEAKRSGRPVWSALGLAVPRPVVTAQTLSLEAPEIMEEKARALARLPLLKIKVGGENPVAQVAAVRRGAPSPRLIVDANESWDPATLREILMAMADLGVDLIEQPVPAGQDAALAGLKQIVPLCADESCHVAEDIKDLAPYYSHVNIKLDKTGGLTGALALAEAAESAAMGVMVGCMLATSLAMAPALLLAPRADFVDLDGPLLLARDRDPGLSYEGTTLYPPPPALWG</sequence>
<dbReference type="GO" id="GO:0009063">
    <property type="term" value="P:amino acid catabolic process"/>
    <property type="evidence" value="ECO:0007669"/>
    <property type="project" value="InterPro"/>
</dbReference>
<dbReference type="InterPro" id="IPR029065">
    <property type="entry name" value="Enolase_C-like"/>
</dbReference>
<reference evidence="10 11" key="1">
    <citation type="submission" date="2012-02" db="EMBL/GenBank/DDBJ databases">
        <title>Shotgun genome sequence of Phaeospirillum photometricum DSM 122.</title>
        <authorList>
            <person name="Duquesne K."/>
            <person name="Sturgis J."/>
        </authorList>
    </citation>
    <scope>NUCLEOTIDE SEQUENCE [LARGE SCALE GENOMIC DNA]</scope>
    <source>
        <strain evidence="11">DSM122</strain>
    </source>
</reference>
<dbReference type="InterPro" id="IPR034603">
    <property type="entry name" value="Dipeptide_epimerase"/>
</dbReference>
<feature type="active site" description="Proton acceptor; specific for (R)-substrate epimerization" evidence="5">
    <location>
        <position position="249"/>
    </location>
</feature>
<dbReference type="eggNOG" id="COG4948">
    <property type="taxonomic scope" value="Bacteria"/>
</dbReference>
<dbReference type="STRING" id="1150469.RSPPHO_01086"/>
<accession>H6SS33</accession>
<proteinExistence type="inferred from homology"/>
<evidence type="ECO:0000256" key="5">
    <source>
        <dbReference type="PIRSR" id="PIRSR634603-1"/>
    </source>
</evidence>
<evidence type="ECO:0000256" key="2">
    <source>
        <dbReference type="ARBA" id="ARBA00022723"/>
    </source>
</evidence>
<dbReference type="EC" id="5.1.1.-" evidence="7"/>
<dbReference type="SFLD" id="SFLDG00180">
    <property type="entry name" value="muconate_cycloisomerase"/>
    <property type="match status" value="1"/>
</dbReference>